<evidence type="ECO:0000256" key="1">
    <source>
        <dbReference type="SAM" id="MobiDB-lite"/>
    </source>
</evidence>
<feature type="region of interest" description="Disordered" evidence="1">
    <location>
        <begin position="182"/>
        <end position="202"/>
    </location>
</feature>
<dbReference type="Pfam" id="PF01569">
    <property type="entry name" value="PAP2"/>
    <property type="match status" value="1"/>
</dbReference>
<gene>
    <name evidence="4" type="ORF">ACIGXA_00215</name>
</gene>
<dbReference type="RefSeq" id="WP_399643073.1">
    <property type="nucleotide sequence ID" value="NZ_JBITYG010000001.1"/>
</dbReference>
<organism evidence="4 5">
    <name type="scientific">Streptomyces fildesensis</name>
    <dbReference type="NCBI Taxonomy" id="375757"/>
    <lineage>
        <taxon>Bacteria</taxon>
        <taxon>Bacillati</taxon>
        <taxon>Actinomycetota</taxon>
        <taxon>Actinomycetes</taxon>
        <taxon>Kitasatosporales</taxon>
        <taxon>Streptomycetaceae</taxon>
        <taxon>Streptomyces</taxon>
    </lineage>
</organism>
<dbReference type="Gene3D" id="1.20.144.10">
    <property type="entry name" value="Phosphatidic acid phosphatase type 2/haloperoxidase"/>
    <property type="match status" value="1"/>
</dbReference>
<dbReference type="InterPro" id="IPR036938">
    <property type="entry name" value="PAP2/HPO_sf"/>
</dbReference>
<keyword evidence="2" id="KW-0472">Membrane</keyword>
<feature type="compositionally biased region" description="Polar residues" evidence="1">
    <location>
        <begin position="182"/>
        <end position="194"/>
    </location>
</feature>
<feature type="domain" description="Phosphatidic acid phosphatase type 2/haloperoxidase" evidence="3">
    <location>
        <begin position="63"/>
        <end position="178"/>
    </location>
</feature>
<evidence type="ECO:0000313" key="5">
    <source>
        <dbReference type="Proteomes" id="UP001614394"/>
    </source>
</evidence>
<comment type="caution">
    <text evidence="4">The sequence shown here is derived from an EMBL/GenBank/DDBJ whole genome shotgun (WGS) entry which is preliminary data.</text>
</comment>
<protein>
    <submittedName>
        <fullName evidence="4">Phosphatase PAP2 family protein</fullName>
    </submittedName>
</protein>
<dbReference type="PANTHER" id="PTHR14969:SF13">
    <property type="entry name" value="AT30094P"/>
    <property type="match status" value="1"/>
</dbReference>
<feature type="transmembrane region" description="Helical" evidence="2">
    <location>
        <begin position="136"/>
        <end position="157"/>
    </location>
</feature>
<dbReference type="SUPFAM" id="SSF48317">
    <property type="entry name" value="Acid phosphatase/Vanadium-dependent haloperoxidase"/>
    <property type="match status" value="1"/>
</dbReference>
<feature type="transmembrane region" description="Helical" evidence="2">
    <location>
        <begin position="61"/>
        <end position="81"/>
    </location>
</feature>
<accession>A0ABW8BXN5</accession>
<keyword evidence="2" id="KW-0812">Transmembrane</keyword>
<proteinExistence type="predicted"/>
<feature type="transmembrane region" description="Helical" evidence="2">
    <location>
        <begin position="101"/>
        <end position="124"/>
    </location>
</feature>
<dbReference type="SMART" id="SM00014">
    <property type="entry name" value="acidPPc"/>
    <property type="match status" value="1"/>
</dbReference>
<evidence type="ECO:0000256" key="2">
    <source>
        <dbReference type="SAM" id="Phobius"/>
    </source>
</evidence>
<dbReference type="Proteomes" id="UP001614394">
    <property type="component" value="Unassembled WGS sequence"/>
</dbReference>
<dbReference type="EMBL" id="JBITYG010000001">
    <property type="protein sequence ID" value="MFI9098923.1"/>
    <property type="molecule type" value="Genomic_DNA"/>
</dbReference>
<dbReference type="InterPro" id="IPR000326">
    <property type="entry name" value="PAP2/HPO"/>
</dbReference>
<sequence>MVDADWWLLRRFQHAAARHRGLHGVGQFFCDLGNAQIAVPLLAAAIGASAWRGRRAGLSRWWARPLAAALAMAAVPLIVSVTKTLVARPSPGHHRLGPGSYPGFFPSGHTASASVALGVGALLVLPLVRSTALRRLLAAAVLLVVAAVGVSLVWCGYHWPLDVLGSWCLCAALLSGVAMTPAGSTDGSAGQARSTDLPGADG</sequence>
<reference evidence="4 5" key="1">
    <citation type="submission" date="2024-10" db="EMBL/GenBank/DDBJ databases">
        <title>The Natural Products Discovery Center: Release of the First 8490 Sequenced Strains for Exploring Actinobacteria Biosynthetic Diversity.</title>
        <authorList>
            <person name="Kalkreuter E."/>
            <person name="Kautsar S.A."/>
            <person name="Yang D."/>
            <person name="Bader C.D."/>
            <person name="Teijaro C.N."/>
            <person name="Fluegel L."/>
            <person name="Davis C.M."/>
            <person name="Simpson J.R."/>
            <person name="Lauterbach L."/>
            <person name="Steele A.D."/>
            <person name="Gui C."/>
            <person name="Meng S."/>
            <person name="Li G."/>
            <person name="Viehrig K."/>
            <person name="Ye F."/>
            <person name="Su P."/>
            <person name="Kiefer A.F."/>
            <person name="Nichols A."/>
            <person name="Cepeda A.J."/>
            <person name="Yan W."/>
            <person name="Fan B."/>
            <person name="Jiang Y."/>
            <person name="Adhikari A."/>
            <person name="Zheng C.-J."/>
            <person name="Schuster L."/>
            <person name="Cowan T.M."/>
            <person name="Smanski M.J."/>
            <person name="Chevrette M.G."/>
            <person name="De Carvalho L.P.S."/>
            <person name="Shen B."/>
        </authorList>
    </citation>
    <scope>NUCLEOTIDE SEQUENCE [LARGE SCALE GENOMIC DNA]</scope>
    <source>
        <strain evidence="4 5">NPDC053399</strain>
    </source>
</reference>
<keyword evidence="5" id="KW-1185">Reference proteome</keyword>
<evidence type="ECO:0000313" key="4">
    <source>
        <dbReference type="EMBL" id="MFI9098923.1"/>
    </source>
</evidence>
<dbReference type="PANTHER" id="PTHR14969">
    <property type="entry name" value="SPHINGOSINE-1-PHOSPHATE PHOSPHOHYDROLASE"/>
    <property type="match status" value="1"/>
</dbReference>
<evidence type="ECO:0000259" key="3">
    <source>
        <dbReference type="SMART" id="SM00014"/>
    </source>
</evidence>
<feature type="transmembrane region" description="Helical" evidence="2">
    <location>
        <begin position="163"/>
        <end position="183"/>
    </location>
</feature>
<keyword evidence="2" id="KW-1133">Transmembrane helix</keyword>
<name>A0ABW8BXN5_9ACTN</name>